<dbReference type="EMBL" id="WPHG01000002">
    <property type="protein sequence ID" value="MVA97944.1"/>
    <property type="molecule type" value="Genomic_DNA"/>
</dbReference>
<organism evidence="1 2">
    <name type="scientific">Nitratireductor arenosus</name>
    <dbReference type="NCBI Taxonomy" id="2682096"/>
    <lineage>
        <taxon>Bacteria</taxon>
        <taxon>Pseudomonadati</taxon>
        <taxon>Pseudomonadota</taxon>
        <taxon>Alphaproteobacteria</taxon>
        <taxon>Hyphomicrobiales</taxon>
        <taxon>Phyllobacteriaceae</taxon>
        <taxon>Nitratireductor</taxon>
    </lineage>
</organism>
<comment type="caution">
    <text evidence="1">The sequence shown here is derived from an EMBL/GenBank/DDBJ whole genome shotgun (WGS) entry which is preliminary data.</text>
</comment>
<evidence type="ECO:0000313" key="1">
    <source>
        <dbReference type="EMBL" id="MVA97944.1"/>
    </source>
</evidence>
<evidence type="ECO:0000313" key="2">
    <source>
        <dbReference type="Proteomes" id="UP000463224"/>
    </source>
</evidence>
<proteinExistence type="predicted"/>
<keyword evidence="2" id="KW-1185">Reference proteome</keyword>
<dbReference type="Proteomes" id="UP000463224">
    <property type="component" value="Unassembled WGS sequence"/>
</dbReference>
<gene>
    <name evidence="1" type="ORF">GN330_11875</name>
</gene>
<accession>A0A844QH44</accession>
<protein>
    <submittedName>
        <fullName evidence="1">Prevent-host-death protein</fullName>
    </submittedName>
</protein>
<dbReference type="AlphaFoldDB" id="A0A844QH44"/>
<name>A0A844QH44_9HYPH</name>
<sequence length="76" mass="8195">MEQALAAGREFTIMRDGKAVAKVVPIAETKQRVPGRFAHLRGSLPPDLFDQPLGEDELAAWEGRYSADGDVGDGGR</sequence>
<reference evidence="1 2" key="1">
    <citation type="submission" date="2019-12" db="EMBL/GenBank/DDBJ databases">
        <title>Nitratireductor arenosus sp. nov., Isolated from sea sand, Jeju island, South Korea.</title>
        <authorList>
            <person name="Kim W."/>
        </authorList>
    </citation>
    <scope>NUCLEOTIDE SEQUENCE [LARGE SCALE GENOMIC DNA]</scope>
    <source>
        <strain evidence="1 2">CAU 1489</strain>
    </source>
</reference>